<reference evidence="5" key="1">
    <citation type="submission" date="2021-01" db="EMBL/GenBank/DDBJ databases">
        <authorList>
            <person name="Corre E."/>
            <person name="Pelletier E."/>
            <person name="Niang G."/>
            <person name="Scheremetjew M."/>
            <person name="Finn R."/>
            <person name="Kale V."/>
            <person name="Holt S."/>
            <person name="Cochrane G."/>
            <person name="Meng A."/>
            <person name="Brown T."/>
            <person name="Cohen L."/>
        </authorList>
    </citation>
    <scope>NUCLEOTIDE SEQUENCE</scope>
    <source>
        <strain evidence="5">CCMP826</strain>
    </source>
</reference>
<dbReference type="InterPro" id="IPR037147">
    <property type="entry name" value="Ribosomal_bL28_sf"/>
</dbReference>
<dbReference type="GO" id="GO:0003735">
    <property type="term" value="F:structural constituent of ribosome"/>
    <property type="evidence" value="ECO:0007669"/>
    <property type="project" value="InterPro"/>
</dbReference>
<evidence type="ECO:0000256" key="1">
    <source>
        <dbReference type="ARBA" id="ARBA00008760"/>
    </source>
</evidence>
<dbReference type="AlphaFoldDB" id="A0A7S2HHS0"/>
<evidence type="ECO:0000313" key="5">
    <source>
        <dbReference type="EMBL" id="CAD9490900.1"/>
    </source>
</evidence>
<dbReference type="InterPro" id="IPR034704">
    <property type="entry name" value="Ribosomal_bL28/bL31-like_sf"/>
</dbReference>
<dbReference type="InterPro" id="IPR026569">
    <property type="entry name" value="Ribosomal_bL28"/>
</dbReference>
<name>A0A7S2HHS0_9STRA</name>
<evidence type="ECO:0000256" key="2">
    <source>
        <dbReference type="ARBA" id="ARBA00022980"/>
    </source>
</evidence>
<dbReference type="PANTHER" id="PTHR13528">
    <property type="entry name" value="39S RIBOSOMAL PROTEIN L28, MITOCHONDRIAL"/>
    <property type="match status" value="1"/>
</dbReference>
<evidence type="ECO:0008006" key="6">
    <source>
        <dbReference type="Google" id="ProtNLM"/>
    </source>
</evidence>
<feature type="signal peptide" evidence="4">
    <location>
        <begin position="1"/>
        <end position="19"/>
    </location>
</feature>
<keyword evidence="4" id="KW-0732">Signal</keyword>
<dbReference type="Gene3D" id="2.30.170.40">
    <property type="entry name" value="Ribosomal protein L28/L24"/>
    <property type="match status" value="1"/>
</dbReference>
<dbReference type="PANTHER" id="PTHR13528:SF2">
    <property type="entry name" value="LARGE RIBOSOMAL SUBUNIT PROTEIN BL28M"/>
    <property type="match status" value="1"/>
</dbReference>
<organism evidence="5">
    <name type="scientific">Helicotheca tamesis</name>
    <dbReference type="NCBI Taxonomy" id="374047"/>
    <lineage>
        <taxon>Eukaryota</taxon>
        <taxon>Sar</taxon>
        <taxon>Stramenopiles</taxon>
        <taxon>Ochrophyta</taxon>
        <taxon>Bacillariophyta</taxon>
        <taxon>Mediophyceae</taxon>
        <taxon>Lithodesmiophycidae</taxon>
        <taxon>Lithodesmiales</taxon>
        <taxon>Lithodesmiaceae</taxon>
        <taxon>Helicotheca</taxon>
    </lineage>
</organism>
<feature type="chain" id="PRO_5030739866" description="50S ribosomal protein L28" evidence="4">
    <location>
        <begin position="20"/>
        <end position="125"/>
    </location>
</feature>
<dbReference type="EMBL" id="HBGV01009077">
    <property type="protein sequence ID" value="CAD9490900.1"/>
    <property type="molecule type" value="Transcribed_RNA"/>
</dbReference>
<dbReference type="GO" id="GO:0005840">
    <property type="term" value="C:ribosome"/>
    <property type="evidence" value="ECO:0007669"/>
    <property type="project" value="UniProtKB-KW"/>
</dbReference>
<protein>
    <recommendedName>
        <fullName evidence="6">50S ribosomal protein L28</fullName>
    </recommendedName>
</protein>
<evidence type="ECO:0000256" key="4">
    <source>
        <dbReference type="SAM" id="SignalP"/>
    </source>
</evidence>
<dbReference type="GO" id="GO:1990904">
    <property type="term" value="C:ribonucleoprotein complex"/>
    <property type="evidence" value="ECO:0007669"/>
    <property type="project" value="UniProtKB-KW"/>
</dbReference>
<keyword evidence="3" id="KW-0687">Ribonucleoprotein</keyword>
<proteinExistence type="inferred from homology"/>
<evidence type="ECO:0000256" key="3">
    <source>
        <dbReference type="ARBA" id="ARBA00023274"/>
    </source>
</evidence>
<gene>
    <name evidence="5" type="ORF">HTAM1171_LOCUS5614</name>
</gene>
<comment type="similarity">
    <text evidence="1">Belongs to the bacterial ribosomal protein bL28 family.</text>
</comment>
<accession>A0A7S2HHS0</accession>
<dbReference type="Pfam" id="PF00830">
    <property type="entry name" value="Ribosomal_L28"/>
    <property type="match status" value="1"/>
</dbReference>
<keyword evidence="2" id="KW-0689">Ribosomal protein</keyword>
<sequence>MKSSLAVLIFAIVAAAASGFGFTGAPLQSAPRVSNANNGASSMVMRARECDLLGKKANRKARVVTFSHKRIHKVQAVNLHWKRYQSDELGRTVRLRLSTKAIKTVAKYGSIDAAARKFGLDLSKF</sequence>
<dbReference type="SUPFAM" id="SSF143800">
    <property type="entry name" value="L28p-like"/>
    <property type="match status" value="1"/>
</dbReference>